<dbReference type="PANTHER" id="PTHR30531:SF12">
    <property type="entry name" value="FLAGELLAR BIOSYNTHETIC PROTEIN FLHB"/>
    <property type="match status" value="1"/>
</dbReference>
<dbReference type="Gene3D" id="3.40.1690.10">
    <property type="entry name" value="secretion proteins EscU"/>
    <property type="match status" value="1"/>
</dbReference>
<feature type="compositionally biased region" description="Basic and acidic residues" evidence="2">
    <location>
        <begin position="1"/>
        <end position="10"/>
    </location>
</feature>
<keyword evidence="4" id="KW-0969">Cilium</keyword>
<keyword evidence="3" id="KW-1133">Transmembrane helix</keyword>
<keyword evidence="3" id="KW-0472">Membrane</keyword>
<dbReference type="EMBL" id="VKKU01000002">
    <property type="protein sequence ID" value="TSB01551.1"/>
    <property type="molecule type" value="Genomic_DNA"/>
</dbReference>
<keyword evidence="4" id="KW-0282">Flagellum</keyword>
<protein>
    <submittedName>
        <fullName evidence="4">Flagellar biosynthesis protein FlhB</fullName>
    </submittedName>
</protein>
<feature type="region of interest" description="Disordered" evidence="2">
    <location>
        <begin position="1"/>
        <end position="22"/>
    </location>
</feature>
<name>A0A553WA49_9SPHN</name>
<dbReference type="SUPFAM" id="SSF160544">
    <property type="entry name" value="EscU C-terminal domain-like"/>
    <property type="match status" value="1"/>
</dbReference>
<gene>
    <name evidence="4" type="ORF">FOM92_10200</name>
</gene>
<evidence type="ECO:0000256" key="2">
    <source>
        <dbReference type="SAM" id="MobiDB-lite"/>
    </source>
</evidence>
<feature type="transmembrane region" description="Helical" evidence="3">
    <location>
        <begin position="89"/>
        <end position="116"/>
    </location>
</feature>
<sequence>MAETPDKDQQTEAPTQKRKADALKDGDVLASKELATAVMMAAGAAWMVGLGGWFFSASKDLLKSGLELDLTDPDRFEPLDALAGPLTSIAVPFFGLLALSVLAALAAPAMLGSLGMRSKAMAFKGSRINPLSGLKRIFGMQGLIELFKATAKVAALGYAGYWVMATDIAGMPGLAATHPAAAVEMLGDKLVWTIVVLTVGLVLIAGIDVPVQWLRRNQRLRMSKQQLKEELRQSDGAPELKQAQRARQQEMAMSSARKGMTEASVVLTNPTHFAVALRYRPGLDIAPVVVAKGRGEVAQAIKAMAKENHVPTLEYPQLTRAIYFTTRTGRVVSEDLFVAVAAILAFVFRLESSLASDLVKPVVEVPPSKRFDADGRPSA</sequence>
<keyword evidence="3" id="KW-0812">Transmembrane</keyword>
<dbReference type="Proteomes" id="UP000320160">
    <property type="component" value="Unassembled WGS sequence"/>
</dbReference>
<dbReference type="PANTHER" id="PTHR30531">
    <property type="entry name" value="FLAGELLAR BIOSYNTHETIC PROTEIN FLHB"/>
    <property type="match status" value="1"/>
</dbReference>
<evidence type="ECO:0000313" key="5">
    <source>
        <dbReference type="Proteomes" id="UP000320160"/>
    </source>
</evidence>
<feature type="transmembrane region" description="Helical" evidence="3">
    <location>
        <begin position="34"/>
        <end position="55"/>
    </location>
</feature>
<dbReference type="RefSeq" id="WP_143776769.1">
    <property type="nucleotide sequence ID" value="NZ_VKKU01000002.1"/>
</dbReference>
<dbReference type="GO" id="GO:0009306">
    <property type="term" value="P:protein secretion"/>
    <property type="evidence" value="ECO:0007669"/>
    <property type="project" value="InterPro"/>
</dbReference>
<dbReference type="PRINTS" id="PR00950">
    <property type="entry name" value="TYPE3IMSPROT"/>
</dbReference>
<organism evidence="4 5">
    <name type="scientific">Sphingorhabdus contaminans</name>
    <dbReference type="NCBI Taxonomy" id="1343899"/>
    <lineage>
        <taxon>Bacteria</taxon>
        <taxon>Pseudomonadati</taxon>
        <taxon>Pseudomonadota</taxon>
        <taxon>Alphaproteobacteria</taxon>
        <taxon>Sphingomonadales</taxon>
        <taxon>Sphingomonadaceae</taxon>
        <taxon>Sphingorhabdus</taxon>
    </lineage>
</organism>
<evidence type="ECO:0000256" key="1">
    <source>
        <dbReference type="ARBA" id="ARBA00010690"/>
    </source>
</evidence>
<dbReference type="InterPro" id="IPR029025">
    <property type="entry name" value="T3SS_substrate_exporter_C"/>
</dbReference>
<dbReference type="OrthoDB" id="9807950at2"/>
<comment type="caution">
    <text evidence="4">The sequence shown here is derived from an EMBL/GenBank/DDBJ whole genome shotgun (WGS) entry which is preliminary data.</text>
</comment>
<dbReference type="GO" id="GO:0005886">
    <property type="term" value="C:plasma membrane"/>
    <property type="evidence" value="ECO:0007669"/>
    <property type="project" value="TreeGrafter"/>
</dbReference>
<keyword evidence="4" id="KW-0966">Cell projection</keyword>
<reference evidence="4 5" key="1">
    <citation type="submission" date="2019-07" db="EMBL/GenBank/DDBJ databases">
        <authorList>
            <person name="Park M."/>
        </authorList>
    </citation>
    <scope>NUCLEOTIDE SEQUENCE [LARGE SCALE GENOMIC DNA]</scope>
    <source>
        <strain evidence="4 5">KCTC32445</strain>
    </source>
</reference>
<dbReference type="Pfam" id="PF01312">
    <property type="entry name" value="Bac_export_2"/>
    <property type="match status" value="1"/>
</dbReference>
<feature type="transmembrane region" description="Helical" evidence="3">
    <location>
        <begin position="190"/>
        <end position="214"/>
    </location>
</feature>
<dbReference type="AlphaFoldDB" id="A0A553WA49"/>
<evidence type="ECO:0000256" key="3">
    <source>
        <dbReference type="SAM" id="Phobius"/>
    </source>
</evidence>
<proteinExistence type="inferred from homology"/>
<keyword evidence="5" id="KW-1185">Reference proteome</keyword>
<dbReference type="InterPro" id="IPR006135">
    <property type="entry name" value="T3SS_substrate_exporter"/>
</dbReference>
<evidence type="ECO:0000313" key="4">
    <source>
        <dbReference type="EMBL" id="TSB01551.1"/>
    </source>
</evidence>
<accession>A0A553WA49</accession>
<comment type="similarity">
    <text evidence="1">Belongs to the type III secretion exporter family.</text>
</comment>